<dbReference type="InterPro" id="IPR014044">
    <property type="entry name" value="CAP_dom"/>
</dbReference>
<dbReference type="RefSeq" id="WP_353530695.1">
    <property type="nucleotide sequence ID" value="NZ_JBBMEX010000006.1"/>
</dbReference>
<dbReference type="SUPFAM" id="SSF55797">
    <property type="entry name" value="PR-1-like"/>
    <property type="match status" value="1"/>
</dbReference>
<dbReference type="PANTHER" id="PTHR31157:SF1">
    <property type="entry name" value="SCP DOMAIN-CONTAINING PROTEIN"/>
    <property type="match status" value="1"/>
</dbReference>
<organism evidence="4 5">
    <name type="scientific">Maccoyibacter intestinihominis</name>
    <dbReference type="NCBI Taxonomy" id="3133499"/>
    <lineage>
        <taxon>Bacteria</taxon>
        <taxon>Bacillati</taxon>
        <taxon>Bacillota</taxon>
        <taxon>Clostridia</taxon>
        <taxon>Lachnospirales</taxon>
        <taxon>Lachnospiraceae</taxon>
        <taxon>Maccoyibacter</taxon>
    </lineage>
</organism>
<feature type="region of interest" description="Disordered" evidence="1">
    <location>
        <begin position="73"/>
        <end position="118"/>
    </location>
</feature>
<dbReference type="CDD" id="cd05379">
    <property type="entry name" value="CAP_bacterial"/>
    <property type="match status" value="1"/>
</dbReference>
<reference evidence="4 5" key="1">
    <citation type="submission" date="2024-03" db="EMBL/GenBank/DDBJ databases">
        <title>Human intestinal bacterial collection.</title>
        <authorList>
            <person name="Pauvert C."/>
            <person name="Hitch T.C.A."/>
            <person name="Clavel T."/>
        </authorList>
    </citation>
    <scope>NUCLEOTIDE SEQUENCE [LARGE SCALE GENOMIC DNA]</scope>
    <source>
        <strain evidence="4 5">CLA-AA-H185</strain>
    </source>
</reference>
<feature type="signal peptide" evidence="2">
    <location>
        <begin position="1"/>
        <end position="25"/>
    </location>
</feature>
<keyword evidence="5" id="KW-1185">Reference proteome</keyword>
<evidence type="ECO:0000256" key="1">
    <source>
        <dbReference type="SAM" id="MobiDB-lite"/>
    </source>
</evidence>
<dbReference type="Gene3D" id="3.40.33.10">
    <property type="entry name" value="CAP"/>
    <property type="match status" value="1"/>
</dbReference>
<sequence length="245" mass="26313">MKKVTVCAMIAAMTVTGAAALPVQAATNAGNSANCNGKGYYVFTGGKVSDLENIKSRLDELCGQLNGNTTTITFPGCNLPENKPETTPPSEDTNTPESKPETTPPSEDTNTPENKPEADKELTFAEQVVELVNQERTKAGLSAVTLDQNIASAALVRAKEIETSFSHTRPNGSKFSTALTEQGVTFKGAGENIAWGQKSPEAVIQAWMNSEGHRANILNKNFTKIGVGYYQNAAGRNFWTQLFTY</sequence>
<feature type="chain" id="PRO_5045610611" evidence="2">
    <location>
        <begin position="26"/>
        <end position="245"/>
    </location>
</feature>
<evidence type="ECO:0000259" key="3">
    <source>
        <dbReference type="Pfam" id="PF00188"/>
    </source>
</evidence>
<comment type="caution">
    <text evidence="4">The sequence shown here is derived from an EMBL/GenBank/DDBJ whole genome shotgun (WGS) entry which is preliminary data.</text>
</comment>
<feature type="domain" description="SCP" evidence="3">
    <location>
        <begin position="129"/>
        <end position="243"/>
    </location>
</feature>
<accession>A0ABV1HD35</accession>
<evidence type="ECO:0000313" key="4">
    <source>
        <dbReference type="EMBL" id="MEQ2557604.1"/>
    </source>
</evidence>
<name>A0ABV1HD35_9FIRM</name>
<dbReference type="Proteomes" id="UP001454489">
    <property type="component" value="Unassembled WGS sequence"/>
</dbReference>
<dbReference type="InterPro" id="IPR035940">
    <property type="entry name" value="CAP_sf"/>
</dbReference>
<dbReference type="PANTHER" id="PTHR31157">
    <property type="entry name" value="SCP DOMAIN-CONTAINING PROTEIN"/>
    <property type="match status" value="1"/>
</dbReference>
<dbReference type="EMBL" id="JBBMEX010000006">
    <property type="protein sequence ID" value="MEQ2557604.1"/>
    <property type="molecule type" value="Genomic_DNA"/>
</dbReference>
<protein>
    <submittedName>
        <fullName evidence="4">CAP domain-containing protein</fullName>
    </submittedName>
</protein>
<evidence type="ECO:0000256" key="2">
    <source>
        <dbReference type="SAM" id="SignalP"/>
    </source>
</evidence>
<proteinExistence type="predicted"/>
<gene>
    <name evidence="4" type="ORF">WMO43_06955</name>
</gene>
<evidence type="ECO:0000313" key="5">
    <source>
        <dbReference type="Proteomes" id="UP001454489"/>
    </source>
</evidence>
<keyword evidence="2" id="KW-0732">Signal</keyword>
<dbReference type="Pfam" id="PF00188">
    <property type="entry name" value="CAP"/>
    <property type="match status" value="1"/>
</dbReference>